<evidence type="ECO:0000256" key="7">
    <source>
        <dbReference type="SAM" id="Coils"/>
    </source>
</evidence>
<dbReference type="SUPFAM" id="SSF52540">
    <property type="entry name" value="P-loop containing nucleoside triphosphate hydrolases"/>
    <property type="match status" value="1"/>
</dbReference>
<keyword evidence="4 6" id="KW-0067">ATP-binding</keyword>
<feature type="compositionally biased region" description="Low complexity" evidence="8">
    <location>
        <begin position="1024"/>
        <end position="1038"/>
    </location>
</feature>
<dbReference type="FunFam" id="3.40.850.10:FF:000083">
    <property type="entry name" value="Kinesin-like protein"/>
    <property type="match status" value="1"/>
</dbReference>
<dbReference type="EMBL" id="RRYP01017207">
    <property type="protein sequence ID" value="TNV74270.1"/>
    <property type="molecule type" value="Genomic_DNA"/>
</dbReference>
<evidence type="ECO:0000256" key="6">
    <source>
        <dbReference type="PROSITE-ProRule" id="PRU00283"/>
    </source>
</evidence>
<dbReference type="Gene3D" id="3.40.850.10">
    <property type="entry name" value="Kinesin motor domain"/>
    <property type="match status" value="1"/>
</dbReference>
<dbReference type="OrthoDB" id="3176171at2759"/>
<dbReference type="PROSITE" id="PS50067">
    <property type="entry name" value="KINESIN_MOTOR_2"/>
    <property type="match status" value="1"/>
</dbReference>
<dbReference type="Proteomes" id="UP000785679">
    <property type="component" value="Unassembled WGS sequence"/>
</dbReference>
<dbReference type="GO" id="GO:0007052">
    <property type="term" value="P:mitotic spindle organization"/>
    <property type="evidence" value="ECO:0007669"/>
    <property type="project" value="TreeGrafter"/>
</dbReference>
<dbReference type="InterPro" id="IPR019821">
    <property type="entry name" value="Kinesin_motor_CS"/>
</dbReference>
<evidence type="ECO:0000256" key="5">
    <source>
        <dbReference type="ARBA" id="ARBA00023054"/>
    </source>
</evidence>
<evidence type="ECO:0000256" key="2">
    <source>
        <dbReference type="ARBA" id="ARBA00022490"/>
    </source>
</evidence>
<dbReference type="PANTHER" id="PTHR47969">
    <property type="entry name" value="CHROMOSOME-ASSOCIATED KINESIN KIF4A-RELATED"/>
    <property type="match status" value="1"/>
</dbReference>
<feature type="compositionally biased region" description="Pro residues" evidence="8">
    <location>
        <begin position="81"/>
        <end position="95"/>
    </location>
</feature>
<evidence type="ECO:0000256" key="4">
    <source>
        <dbReference type="ARBA" id="ARBA00022840"/>
    </source>
</evidence>
<evidence type="ECO:0000313" key="11">
    <source>
        <dbReference type="Proteomes" id="UP000785679"/>
    </source>
</evidence>
<evidence type="ECO:0000256" key="1">
    <source>
        <dbReference type="ARBA" id="ARBA00004496"/>
    </source>
</evidence>
<name>A0A8J8SXH8_HALGN</name>
<feature type="compositionally biased region" description="Polar residues" evidence="8">
    <location>
        <begin position="978"/>
        <end position="1017"/>
    </location>
</feature>
<sequence length="1119" mass="127894">MAQVPGWWRENQNISNFQIIYQNMNTSTNSALSQQQQKLLLSQQRQSVGSQGSQNPSLASTPDGMQRQQQHHHQLQMMQSMPPPATLPLNMPPPSQQQQNLNSQAQLYGLNQLNMNGFINNQVVRQSLQGVSPQFQQQQASFISQMLQNRMKQQQQQVMQVQQQQQQNAYPSGNVIGVLNQNPGQRGLPPLPFPQQQQQQQQQQYPMMQPFLQSSLSSSYPTNENFKVVIRVRPPLPRETREDLEFRGIVNVSPDHKSCAIMEYLGAEVGEYERQRDMDANPHLCVWQSFTFDHVYDQHSTQENVYETTAKPAVWSVLEGYNATILAYGQTGTGKTYTMEGFKYSAGDPQRGIVPRSMEEIFRFIQMQSSQNTTFMVRASYLQIYNEVISDLLKIDRTSLQIREDKKKGVFVEGLSEWAVRSPNEIYSLMQKGALSRATATTKMNDMSSRSHAVFIIIVEQMTTMTDTTPQQQQMLMMQQHYVDDDAPKQIKVGKLNLVDLAGSERVRVTGATGKRLEESKKINQSLSCLGNVIAALTDQRPRAHIPYRDSKLTRLLEDSLGGNCKTTMMAMISPAAEGFGESISTLKFATRAKKIKNEAKINEDVDQRALLRKYEVELRKLKQELNEKMRHMDNHQHLVQLEEEKRRAEQDKAAAINALEERNREFFQEKEEKKRLEEKIRALNSQMLIGGKKVEETPQFRSALEERQKIIRQEYELKLQELERERTQMEEDKAQVDRYKQLLLKQRDIMIALTNRLNERDETIIQLQEELDAYDRIHKDTEQAIEIKQARIDQLEEFIQSTCQMEVPSPQLPSYLEGMSGTNGMMNGLEDPFYPQQVLSNVEQRERRYPSTQFDNGEEKVQSQPVMLTADEKVNELTNLLEEQQLENESLREQLELSSRQPSQQAKSPDYDHLVSQLELNREEKQAYYMISSDIQGLISSAMQDMFQQPNAGGSGASVQKLTEVSKLVASLQKHLSQALPQQAQPVKQQSRPSSSGNYTQHNENMQSSTKKQATQAMMMGVQSASPGSQQAQQQQPFNPNVYNQKVGGTSSNGTPRGNSAPQQQQQILPPRHISSGSNGQQQQYLQQQYAAGQVEKVPMSVSEMLRKRQESRKTPNI</sequence>
<dbReference type="Pfam" id="PF00225">
    <property type="entry name" value="Kinesin"/>
    <property type="match status" value="1"/>
</dbReference>
<comment type="caution">
    <text evidence="10">The sequence shown here is derived from an EMBL/GenBank/DDBJ whole genome shotgun (WGS) entry which is preliminary data.</text>
</comment>
<feature type="compositionally biased region" description="Polar residues" evidence="8">
    <location>
        <begin position="1039"/>
        <end position="1069"/>
    </location>
</feature>
<feature type="compositionally biased region" description="Low complexity" evidence="8">
    <location>
        <begin position="1081"/>
        <end position="1092"/>
    </location>
</feature>
<evidence type="ECO:0000256" key="3">
    <source>
        <dbReference type="ARBA" id="ARBA00022741"/>
    </source>
</evidence>
<dbReference type="InterPro" id="IPR027417">
    <property type="entry name" value="P-loop_NTPase"/>
</dbReference>
<organism evidence="10 11">
    <name type="scientific">Halteria grandinella</name>
    <dbReference type="NCBI Taxonomy" id="5974"/>
    <lineage>
        <taxon>Eukaryota</taxon>
        <taxon>Sar</taxon>
        <taxon>Alveolata</taxon>
        <taxon>Ciliophora</taxon>
        <taxon>Intramacronucleata</taxon>
        <taxon>Spirotrichea</taxon>
        <taxon>Stichotrichia</taxon>
        <taxon>Sporadotrichida</taxon>
        <taxon>Halteriidae</taxon>
        <taxon>Halteria</taxon>
    </lineage>
</organism>
<feature type="domain" description="Kinesin motor" evidence="9">
    <location>
        <begin position="225"/>
        <end position="596"/>
    </location>
</feature>
<dbReference type="GO" id="GO:0005737">
    <property type="term" value="C:cytoplasm"/>
    <property type="evidence" value="ECO:0007669"/>
    <property type="project" value="UniProtKB-SubCell"/>
</dbReference>
<dbReference type="InterPro" id="IPR036961">
    <property type="entry name" value="Kinesin_motor_dom_sf"/>
</dbReference>
<dbReference type="InterPro" id="IPR027640">
    <property type="entry name" value="Kinesin-like_fam"/>
</dbReference>
<evidence type="ECO:0000256" key="8">
    <source>
        <dbReference type="SAM" id="MobiDB-lite"/>
    </source>
</evidence>
<reference evidence="10" key="1">
    <citation type="submission" date="2019-06" db="EMBL/GenBank/DDBJ databases">
        <authorList>
            <person name="Zheng W."/>
        </authorList>
    </citation>
    <scope>NUCLEOTIDE SEQUENCE</scope>
    <source>
        <strain evidence="10">QDHG01</strain>
    </source>
</reference>
<keyword evidence="11" id="KW-1185">Reference proteome</keyword>
<gene>
    <name evidence="10" type="ORF">FGO68_gene16497</name>
</gene>
<dbReference type="GO" id="GO:0008017">
    <property type="term" value="F:microtubule binding"/>
    <property type="evidence" value="ECO:0007669"/>
    <property type="project" value="InterPro"/>
</dbReference>
<keyword evidence="6" id="KW-0505">Motor protein</keyword>
<dbReference type="GO" id="GO:0005524">
    <property type="term" value="F:ATP binding"/>
    <property type="evidence" value="ECO:0007669"/>
    <property type="project" value="UniProtKB-UniRule"/>
</dbReference>
<feature type="region of interest" description="Disordered" evidence="8">
    <location>
        <begin position="845"/>
        <end position="864"/>
    </location>
</feature>
<evidence type="ECO:0000313" key="10">
    <source>
        <dbReference type="EMBL" id="TNV74270.1"/>
    </source>
</evidence>
<feature type="region of interest" description="Disordered" evidence="8">
    <location>
        <begin position="978"/>
        <end position="1092"/>
    </location>
</feature>
<feature type="compositionally biased region" description="Low complexity" evidence="8">
    <location>
        <begin position="35"/>
        <end position="54"/>
    </location>
</feature>
<dbReference type="AlphaFoldDB" id="A0A8J8SXH8"/>
<feature type="coiled-coil region" evidence="7">
    <location>
        <begin position="612"/>
        <end position="799"/>
    </location>
</feature>
<dbReference type="GO" id="GO:0005875">
    <property type="term" value="C:microtubule associated complex"/>
    <property type="evidence" value="ECO:0007669"/>
    <property type="project" value="TreeGrafter"/>
</dbReference>
<keyword evidence="3 6" id="KW-0547">Nucleotide-binding</keyword>
<dbReference type="PANTHER" id="PTHR47969:SF15">
    <property type="entry name" value="CHROMOSOME-ASSOCIATED KINESIN KIF4A-RELATED"/>
    <property type="match status" value="1"/>
</dbReference>
<comment type="similarity">
    <text evidence="6">Belongs to the TRAFAC class myosin-kinesin ATPase superfamily. Kinesin family.</text>
</comment>
<dbReference type="GO" id="GO:0003777">
    <property type="term" value="F:microtubule motor activity"/>
    <property type="evidence" value="ECO:0007669"/>
    <property type="project" value="InterPro"/>
</dbReference>
<dbReference type="InterPro" id="IPR001752">
    <property type="entry name" value="Kinesin_motor_dom"/>
</dbReference>
<dbReference type="GO" id="GO:0007018">
    <property type="term" value="P:microtubule-based movement"/>
    <property type="evidence" value="ECO:0007669"/>
    <property type="project" value="InterPro"/>
</dbReference>
<dbReference type="GO" id="GO:0051231">
    <property type="term" value="P:spindle elongation"/>
    <property type="evidence" value="ECO:0007669"/>
    <property type="project" value="TreeGrafter"/>
</dbReference>
<dbReference type="CDD" id="cd00106">
    <property type="entry name" value="KISc"/>
    <property type="match status" value="1"/>
</dbReference>
<accession>A0A8J8SXH8</accession>
<dbReference type="PRINTS" id="PR00380">
    <property type="entry name" value="KINESINHEAVY"/>
</dbReference>
<feature type="region of interest" description="Disordered" evidence="8">
    <location>
        <begin position="35"/>
        <end position="100"/>
    </location>
</feature>
<keyword evidence="5 7" id="KW-0175">Coiled coil</keyword>
<proteinExistence type="inferred from homology"/>
<feature type="coiled-coil region" evidence="7">
    <location>
        <begin position="868"/>
        <end position="902"/>
    </location>
</feature>
<comment type="subcellular location">
    <subcellularLocation>
        <location evidence="1">Cytoplasm</location>
    </subcellularLocation>
</comment>
<evidence type="ECO:0000259" key="9">
    <source>
        <dbReference type="PROSITE" id="PS50067"/>
    </source>
</evidence>
<protein>
    <recommendedName>
        <fullName evidence="9">Kinesin motor domain-containing protein</fullName>
    </recommendedName>
</protein>
<feature type="binding site" evidence="6">
    <location>
        <begin position="329"/>
        <end position="336"/>
    </location>
    <ligand>
        <name>ATP</name>
        <dbReference type="ChEBI" id="CHEBI:30616"/>
    </ligand>
</feature>
<dbReference type="PROSITE" id="PS00411">
    <property type="entry name" value="KINESIN_MOTOR_1"/>
    <property type="match status" value="1"/>
</dbReference>
<keyword evidence="2" id="KW-0963">Cytoplasm</keyword>
<dbReference type="SMART" id="SM00129">
    <property type="entry name" value="KISc"/>
    <property type="match status" value="1"/>
</dbReference>